<dbReference type="EMBL" id="JAWJWF010000047">
    <property type="protein sequence ID" value="KAK6621651.1"/>
    <property type="molecule type" value="Genomic_DNA"/>
</dbReference>
<reference evidence="12 13" key="1">
    <citation type="submission" date="2023-09" db="EMBL/GenBank/DDBJ databases">
        <title>Genomes of two closely related lineages of the louse Polyplax serrata with different host specificities.</title>
        <authorList>
            <person name="Martinu J."/>
            <person name="Tarabai H."/>
            <person name="Stefka J."/>
            <person name="Hypsa V."/>
        </authorList>
    </citation>
    <scope>NUCLEOTIDE SEQUENCE [LARGE SCALE GENOMIC DNA]</scope>
    <source>
        <strain evidence="12">98ZLc_SE</strain>
    </source>
</reference>
<dbReference type="PRINTS" id="PR01185">
    <property type="entry name" value="INTEGRINA"/>
</dbReference>
<evidence type="ECO:0000256" key="11">
    <source>
        <dbReference type="RuleBase" id="RU003762"/>
    </source>
</evidence>
<dbReference type="SMART" id="SM00191">
    <property type="entry name" value="Int_alpha"/>
    <property type="match status" value="6"/>
</dbReference>
<keyword evidence="11" id="KW-1133">Transmembrane helix</keyword>
<keyword evidence="3" id="KW-0732">Signal</keyword>
<feature type="repeat" description="FG-GAP" evidence="10">
    <location>
        <begin position="304"/>
        <end position="364"/>
    </location>
</feature>
<dbReference type="Gene3D" id="2.60.40.1510">
    <property type="entry name" value="ntegrin, alpha v. Chain A, domain 3"/>
    <property type="match status" value="1"/>
</dbReference>
<keyword evidence="6 11" id="KW-0401">Integrin</keyword>
<dbReference type="SUPFAM" id="SSF69318">
    <property type="entry name" value="Integrin alpha N-terminal domain"/>
    <property type="match status" value="1"/>
</dbReference>
<evidence type="ECO:0000256" key="1">
    <source>
        <dbReference type="ARBA" id="ARBA00004479"/>
    </source>
</evidence>
<evidence type="ECO:0000256" key="9">
    <source>
        <dbReference type="ARBA" id="ARBA00023180"/>
    </source>
</evidence>
<feature type="repeat" description="FG-GAP" evidence="10">
    <location>
        <begin position="427"/>
        <end position="489"/>
    </location>
</feature>
<dbReference type="Proteomes" id="UP001359485">
    <property type="component" value="Unassembled WGS sequence"/>
</dbReference>
<sequence>MYQGISLFFYLNYVLHIVEGINLDTFYPLIYQVENFERQDVGNYFGMSVAIRPKASEYNETWFIQIGAPRGDVKGQPNVHNPGAVYRCKLHGPCTPTYLDDKFGVFEGEGRHLHRGKEDDAWIGCSTDIKKMGNFERTVVCGNRWINQYLKNSENIDITYLMTGVCYLQELYNQTHESEIIKLLPLVNSEKIYTPKPYVVNLSTYFWGLGQAGTSVLMTEKPFNILIGAPGVTHWIGSVIRYHQDLSYTVGNFLRTETARKNRYTYLGYTIAAGRFYKDRKLWFAAGAPRSANYHGEDPTDYVEVQTVLKGATLGEYFGSALLAEDVNDDGYDDLIIGAPTYSRRQVDEGRIYVYLGSSKGNVLVQSQIINGQIRRGRFGSCIASAKDLDQNGYNDIIVGAPYENEQRGAIYIFRGFPLGLETIYSQRIVAESLDPQLRGFGISISTAVDVDGNKYNDVAVGAYLSGQVVLLRSRPIIFLHPQIKTEGHTLIDRKATFVNISLCSRYTGSSPPPNADIIWTVNTDPMYGRAELLNSVYRKTIHLRSNEISCEMYTLRLNNPKKNYSPLQIILKNELPNCWKDEGRRLLIGKHRTGEKDNFLKWCPIGSKSEISKEISFAGVCGSDAVCLSDMQLSCVVPEFLNGSYVVGSSQYFRLHVGLINSAEPAFNTKIKIWSNVRLHSKDGDYETAQKSAQKIFWKNINGVFSERLQTDFSFEVPLEEVSDLKSDSKPELIVSAEVFTSNPDINLDNNKCRIPVKLISDADISLYSSSSPNKFFVSEKISDRQLNVTHYYEVEKNGVTPILEAELVVYIPSFGAVELASSDVETSERAYFVPEYQRSDNVRLTTYSGPVDQLNENCSPDKAILLNCSSSENACVAHKIIFPLGIPNGPSSFARILMSINMTAFGDNAIICFATTAILRYRTFLDGPRKEVTSSALLILYSEGKGKAVEGYVIALSVLFGGFILFLLTSWLAKKNFFKRTKKQELKALKDAENCFVYFSTGSNPMGEASTETCQH</sequence>
<comment type="similarity">
    <text evidence="2 11">Belongs to the integrin alpha chain family.</text>
</comment>
<dbReference type="Gene3D" id="2.60.40.1460">
    <property type="entry name" value="Integrin domains. Chain A, domain 2"/>
    <property type="match status" value="1"/>
</dbReference>
<keyword evidence="13" id="KW-1185">Reference proteome</keyword>
<evidence type="ECO:0000256" key="5">
    <source>
        <dbReference type="ARBA" id="ARBA00022889"/>
    </source>
</evidence>
<dbReference type="Gene3D" id="1.20.5.930">
    <property type="entry name" value="Bicelle-embedded integrin alpha(iib) transmembrane segment"/>
    <property type="match status" value="1"/>
</dbReference>
<dbReference type="PROSITE" id="PS51470">
    <property type="entry name" value="FG_GAP"/>
    <property type="match status" value="3"/>
</dbReference>
<dbReference type="Pfam" id="PF01839">
    <property type="entry name" value="FG-GAP"/>
    <property type="match status" value="2"/>
</dbReference>
<evidence type="ECO:0000256" key="10">
    <source>
        <dbReference type="PROSITE-ProRule" id="PRU00803"/>
    </source>
</evidence>
<dbReference type="InterPro" id="IPR013517">
    <property type="entry name" value="FG-GAP"/>
</dbReference>
<name>A0ABR1AK52_POLSC</name>
<dbReference type="SUPFAM" id="SSF69179">
    <property type="entry name" value="Integrin domains"/>
    <property type="match status" value="1"/>
</dbReference>
<dbReference type="InterPro" id="IPR032695">
    <property type="entry name" value="Integrin_dom_sf"/>
</dbReference>
<keyword evidence="11" id="KW-0812">Transmembrane</keyword>
<dbReference type="Gene3D" id="2.130.10.130">
    <property type="entry name" value="Integrin alpha, N-terminal"/>
    <property type="match status" value="1"/>
</dbReference>
<protein>
    <submittedName>
        <fullName evidence="12">Uncharacterized protein</fullName>
    </submittedName>
</protein>
<evidence type="ECO:0000256" key="4">
    <source>
        <dbReference type="ARBA" id="ARBA00022737"/>
    </source>
</evidence>
<keyword evidence="4" id="KW-0677">Repeat</keyword>
<proteinExistence type="inferred from homology"/>
<evidence type="ECO:0000313" key="12">
    <source>
        <dbReference type="EMBL" id="KAK6621651.1"/>
    </source>
</evidence>
<evidence type="ECO:0000313" key="13">
    <source>
        <dbReference type="Proteomes" id="UP001359485"/>
    </source>
</evidence>
<evidence type="ECO:0000256" key="6">
    <source>
        <dbReference type="ARBA" id="ARBA00023037"/>
    </source>
</evidence>
<dbReference type="PANTHER" id="PTHR23220">
    <property type="entry name" value="INTEGRIN ALPHA"/>
    <property type="match status" value="1"/>
</dbReference>
<keyword evidence="8 11" id="KW-0675">Receptor</keyword>
<evidence type="ECO:0000256" key="7">
    <source>
        <dbReference type="ARBA" id="ARBA00023136"/>
    </source>
</evidence>
<comment type="subcellular location">
    <subcellularLocation>
        <location evidence="1 11">Membrane</location>
        <topology evidence="1 11">Single-pass type I membrane protein</topology>
    </subcellularLocation>
</comment>
<evidence type="ECO:0000256" key="8">
    <source>
        <dbReference type="ARBA" id="ARBA00023170"/>
    </source>
</evidence>
<accession>A0ABR1AK52</accession>
<organism evidence="12 13">
    <name type="scientific">Polyplax serrata</name>
    <name type="common">Common mouse louse</name>
    <dbReference type="NCBI Taxonomy" id="468196"/>
    <lineage>
        <taxon>Eukaryota</taxon>
        <taxon>Metazoa</taxon>
        <taxon>Ecdysozoa</taxon>
        <taxon>Arthropoda</taxon>
        <taxon>Hexapoda</taxon>
        <taxon>Insecta</taxon>
        <taxon>Pterygota</taxon>
        <taxon>Neoptera</taxon>
        <taxon>Paraneoptera</taxon>
        <taxon>Psocodea</taxon>
        <taxon>Troctomorpha</taxon>
        <taxon>Phthiraptera</taxon>
        <taxon>Anoplura</taxon>
        <taxon>Polyplacidae</taxon>
        <taxon>Polyplax</taxon>
    </lineage>
</organism>
<feature type="transmembrane region" description="Helical" evidence="11">
    <location>
        <begin position="954"/>
        <end position="975"/>
    </location>
</feature>
<evidence type="ECO:0000256" key="2">
    <source>
        <dbReference type="ARBA" id="ARBA00008054"/>
    </source>
</evidence>
<dbReference type="PANTHER" id="PTHR23220:SF83">
    <property type="entry name" value="INTEGRIN ALPHA-PS3-RELATED"/>
    <property type="match status" value="1"/>
</dbReference>
<comment type="caution">
    <text evidence="12">The sequence shown here is derived from an EMBL/GenBank/DDBJ whole genome shotgun (WGS) entry which is preliminary data.</text>
</comment>
<feature type="repeat" description="FG-GAP" evidence="10">
    <location>
        <begin position="365"/>
        <end position="423"/>
    </location>
</feature>
<dbReference type="InterPro" id="IPR000413">
    <property type="entry name" value="Integrin_alpha"/>
</dbReference>
<dbReference type="InterPro" id="IPR028994">
    <property type="entry name" value="Integrin_alpha_N"/>
</dbReference>
<evidence type="ECO:0000256" key="3">
    <source>
        <dbReference type="ARBA" id="ARBA00022729"/>
    </source>
</evidence>
<keyword evidence="5 11" id="KW-0130">Cell adhesion</keyword>
<keyword evidence="7 11" id="KW-0472">Membrane</keyword>
<dbReference type="InterPro" id="IPR013519">
    <property type="entry name" value="Int_alpha_beta-p"/>
</dbReference>
<keyword evidence="9" id="KW-0325">Glycoprotein</keyword>
<gene>
    <name evidence="12" type="ORF">RUM44_001458</name>
</gene>